<dbReference type="Proteomes" id="UP000183832">
    <property type="component" value="Unassembled WGS sequence"/>
</dbReference>
<dbReference type="EMBL" id="CVRI01000072">
    <property type="protein sequence ID" value="CRL07567.1"/>
    <property type="molecule type" value="Genomic_DNA"/>
</dbReference>
<dbReference type="PANTHER" id="PTHR21096:SF0">
    <property type="entry name" value="PROTEIN FAM136A"/>
    <property type="match status" value="1"/>
</dbReference>
<comment type="similarity">
    <text evidence="1">Belongs to the FAM136 family.</text>
</comment>
<sequence>MINAQRQRVEQELTTLVDNLDKSYLRRMQSDMHQCASKCCEDTQSSMDTIQRCIERCSQPVNKAQRYVQSELERVQGRLQRCVMDCNDNIKDRMPTNPSETEVAKFTTEFERCAIKCVDGTVETLPSLFKTMKSVLGKGPQAIPDV</sequence>
<dbReference type="InterPro" id="IPR008560">
    <property type="entry name" value="DUF842_euk"/>
</dbReference>
<evidence type="ECO:0000256" key="1">
    <source>
        <dbReference type="ARBA" id="ARBA00009952"/>
    </source>
</evidence>
<keyword evidence="3" id="KW-1185">Reference proteome</keyword>
<dbReference type="GO" id="GO:0005737">
    <property type="term" value="C:cytoplasm"/>
    <property type="evidence" value="ECO:0007669"/>
    <property type="project" value="TreeGrafter"/>
</dbReference>
<gene>
    <name evidence="2" type="primary">putative Protein FAM136A</name>
    <name evidence="2" type="ORF">CLUMA_CG020532</name>
</gene>
<name>A0A1J1J5A1_9DIPT</name>
<reference evidence="2 3" key="1">
    <citation type="submission" date="2015-04" db="EMBL/GenBank/DDBJ databases">
        <authorList>
            <person name="Syromyatnikov M.Y."/>
            <person name="Popov V.N."/>
        </authorList>
    </citation>
    <scope>NUCLEOTIDE SEQUENCE [LARGE SCALE GENOMIC DNA]</scope>
</reference>
<organism evidence="2 3">
    <name type="scientific">Clunio marinus</name>
    <dbReference type="NCBI Taxonomy" id="568069"/>
    <lineage>
        <taxon>Eukaryota</taxon>
        <taxon>Metazoa</taxon>
        <taxon>Ecdysozoa</taxon>
        <taxon>Arthropoda</taxon>
        <taxon>Hexapoda</taxon>
        <taxon>Insecta</taxon>
        <taxon>Pterygota</taxon>
        <taxon>Neoptera</taxon>
        <taxon>Endopterygota</taxon>
        <taxon>Diptera</taxon>
        <taxon>Nematocera</taxon>
        <taxon>Chironomoidea</taxon>
        <taxon>Chironomidae</taxon>
        <taxon>Clunio</taxon>
    </lineage>
</organism>
<accession>A0A1J1J5A1</accession>
<dbReference type="STRING" id="568069.A0A1J1J5A1"/>
<evidence type="ECO:0000313" key="3">
    <source>
        <dbReference type="Proteomes" id="UP000183832"/>
    </source>
</evidence>
<dbReference type="OrthoDB" id="9975421at2759"/>
<protein>
    <submittedName>
        <fullName evidence="2">CLUMA_CG020532, isoform A</fullName>
    </submittedName>
</protein>
<proteinExistence type="inferred from homology"/>
<evidence type="ECO:0000313" key="2">
    <source>
        <dbReference type="EMBL" id="CRL07567.1"/>
    </source>
</evidence>
<dbReference type="AlphaFoldDB" id="A0A1J1J5A1"/>
<dbReference type="Pfam" id="PF05811">
    <property type="entry name" value="DUF842"/>
    <property type="match status" value="1"/>
</dbReference>
<dbReference type="PANTHER" id="PTHR21096">
    <property type="entry name" value="PROTEIN FAM136A"/>
    <property type="match status" value="1"/>
</dbReference>